<dbReference type="InterPro" id="IPR035965">
    <property type="entry name" value="PAS-like_dom_sf"/>
</dbReference>
<sequence>MSPLQVLPLPIKPYKIAGFATSTALLLTILLLLTFKATSAILFLLTAMVAAWYAGLKSTEKELQTERDVIAKVISIAACLIVVLDKEGRIVSFNEFCEKTTGYSFAEVKNKFVWDLFLVSEELEPVKNIFNQLKAENFISKYTNYWLTKTGERRLINWSNTVILDGKGLVEYVIATGVDVTDCRIAEIALALSYSELETRVKQRTAELTVAKEALQAQEERFRSLSSCSPMGIFMADIQGRTTYVNPRCQAIYDMTFEEILGDSWQNYIHPEDRELVLTQWHNYTREGGEYAREYRLQISEEICRWVNVSCSPMFSDSGELMGHVGTVRDVTERQQTQAALSSSEQQLRTLLENTPDIIIRTDKQQRYVYVNQAVAKSQGQPVSFFIGKTSAEIGIEPELCLLLETTVHKVFASGKEAIIEFEAPSANGIRTYQSRVVPEFDKAGVIQYALIVARDITELKVAELQKAQLTIEQGAREKAEIEQQRSRFLAEVSKILAASFDGETVLQNIAELAVEMVAQGCWIHLRETDDQVRLVAVAHAEASWLDGRNLLTLGNIDNQALHGYPLVIRTGTSELISEVNPEILATVSGNEAELELLRSLNIGSQACVPMTARGRVIGAITCFTSESDRHYNSADLAMLEDLAYHVALGLDNARLYAEAQQALAQTSESFALIDSLLEASPLGICFLDREMRYIRINQVLAELNGLSAEEHLGQDFRQLLPESAAQYAWIIQQVIDTGEPILNVEISGESKGKPGVLGHWVGNYYPVKNEKGETIGSGIILTDITVAKQTEIALRESEIRFRSVVESNMIGIGFWDREGAITEANDALLNMLGYTREDLVLGNLYWSQITPPEQAYLDRIALEQISAFGSCTPFEKFYIRKDGTRLPVLIGAAHFQGCQDKGSFFVLDISDRKQAEAARSAINQTLEALVQACPLAITVFNSEDAVVTLWNPAAERIFGWKESEAVGNFLPNVPADKRDEFTAKLKGIREGNAIAGVETKRQRKDGTPIDIGLWATPIHDAKGNINCMSIVADISDRKQAEAERTELLQRERAARAEAEAINRLKDEFLATLSHELRTPLNAILGWAQVLRSRPYNAATLSRALEAIERQGRVQTHLVEDLLDVSRIIQGKLSLKTGWLDIVKTIDVAMNLVSFEAQAKSVTLNSQLDPALGLIWGDPHRLQQIISNLLTNAVKFTPSGGTVELRLSRELGGSIPNLTEYGEVAALSPLPMTNYLQIQVSDTGKGISAEFLPHVFDRFRQADGSITRANNGLGLGLAIVRHLVELHGGSVTAESPGLDLGATFTVKLPLKQPKSQKSQLRGDRNSRFLPPGILAGLKVLVVDDEPDNRELLTVMLSEWGSVAIAAGSAAEAIEILGKFQPDILVSDIGMPIEDGYSLIRKIRSSPSAITKRLPAVALTAYARDEDRAKAIAAGYDEHLTKPIEPAQFVAVLAKLAGLNENDFH</sequence>
<feature type="transmembrane region" description="Helical" evidence="8">
    <location>
        <begin position="16"/>
        <end position="33"/>
    </location>
</feature>
<dbReference type="NCBIfam" id="TIGR00229">
    <property type="entry name" value="sensory_box"/>
    <property type="match status" value="6"/>
</dbReference>
<feature type="modified residue" description="4-aspartylphosphate" evidence="7">
    <location>
        <position position="1387"/>
    </location>
</feature>
<keyword evidence="4" id="KW-0808">Transferase</keyword>
<reference evidence="13 14" key="1">
    <citation type="journal article" date="2020" name="Harmful Algae">
        <title>Molecular and morphological characterization of a novel dihydroanatoxin-a producing Microcoleus species (cyanobacteria) from the Russian River, California, USA.</title>
        <authorList>
            <person name="Conklin K.Y."/>
            <person name="Stancheva R."/>
            <person name="Otten T.G."/>
            <person name="Fadness R."/>
            <person name="Boyer G.L."/>
            <person name="Read B."/>
            <person name="Zhang X."/>
            <person name="Sheath R.G."/>
        </authorList>
    </citation>
    <scope>NUCLEOTIDE SEQUENCE [LARGE SCALE GENOMIC DNA]</scope>
    <source>
        <strain evidence="13 14">PTRS2</strain>
    </source>
</reference>
<feature type="transmembrane region" description="Helical" evidence="8">
    <location>
        <begin position="40"/>
        <end position="56"/>
    </location>
</feature>
<dbReference type="SMART" id="SM00065">
    <property type="entry name" value="GAF"/>
    <property type="match status" value="1"/>
</dbReference>
<dbReference type="EMBL" id="JBBLXS010000218">
    <property type="protein sequence ID" value="MEK0186460.1"/>
    <property type="molecule type" value="Genomic_DNA"/>
</dbReference>
<evidence type="ECO:0000313" key="14">
    <source>
        <dbReference type="Proteomes" id="UP001384579"/>
    </source>
</evidence>
<dbReference type="InterPro" id="IPR013767">
    <property type="entry name" value="PAS_fold"/>
</dbReference>
<dbReference type="Pfam" id="PF08447">
    <property type="entry name" value="PAS_3"/>
    <property type="match status" value="1"/>
</dbReference>
<dbReference type="Pfam" id="PF00512">
    <property type="entry name" value="HisKA"/>
    <property type="match status" value="1"/>
</dbReference>
<evidence type="ECO:0000259" key="12">
    <source>
        <dbReference type="PROSITE" id="PS50113"/>
    </source>
</evidence>
<feature type="domain" description="Response regulatory" evidence="10">
    <location>
        <begin position="1338"/>
        <end position="1456"/>
    </location>
</feature>
<dbReference type="PANTHER" id="PTHR43047">
    <property type="entry name" value="TWO-COMPONENT HISTIDINE PROTEIN KINASE"/>
    <property type="match status" value="1"/>
</dbReference>
<dbReference type="InterPro" id="IPR013655">
    <property type="entry name" value="PAS_fold_3"/>
</dbReference>
<comment type="catalytic activity">
    <reaction evidence="1">
        <text>ATP + protein L-histidine = ADP + protein N-phospho-L-histidine.</text>
        <dbReference type="EC" id="2.7.13.3"/>
    </reaction>
</comment>
<dbReference type="InterPro" id="IPR000014">
    <property type="entry name" value="PAS"/>
</dbReference>
<dbReference type="InterPro" id="IPR001789">
    <property type="entry name" value="Sig_transdc_resp-reg_receiver"/>
</dbReference>
<keyword evidence="5" id="KW-0418">Kinase</keyword>
<dbReference type="SMART" id="SM00086">
    <property type="entry name" value="PAC"/>
    <property type="match status" value="5"/>
</dbReference>
<dbReference type="RefSeq" id="WP_340517772.1">
    <property type="nucleotide sequence ID" value="NZ_JBBLXS010000218.1"/>
</dbReference>
<dbReference type="EC" id="2.7.13.3" evidence="2"/>
<dbReference type="InterPro" id="IPR004358">
    <property type="entry name" value="Sig_transdc_His_kin-like_C"/>
</dbReference>
<evidence type="ECO:0000256" key="5">
    <source>
        <dbReference type="ARBA" id="ARBA00022777"/>
    </source>
</evidence>
<feature type="domain" description="PAS" evidence="11">
    <location>
        <begin position="923"/>
        <end position="993"/>
    </location>
</feature>
<dbReference type="PRINTS" id="PR00344">
    <property type="entry name" value="BCTRLSENSOR"/>
</dbReference>
<dbReference type="Gene3D" id="3.30.565.10">
    <property type="entry name" value="Histidine kinase-like ATPase, C-terminal domain"/>
    <property type="match status" value="1"/>
</dbReference>
<dbReference type="PROSITE" id="PS50110">
    <property type="entry name" value="RESPONSE_REGULATORY"/>
    <property type="match status" value="1"/>
</dbReference>
<feature type="domain" description="PAS" evidence="11">
    <location>
        <begin position="670"/>
        <end position="739"/>
    </location>
</feature>
<dbReference type="SUPFAM" id="SSF55874">
    <property type="entry name" value="ATPase domain of HSP90 chaperone/DNA topoisomerase II/histidine kinase"/>
    <property type="match status" value="1"/>
</dbReference>
<dbReference type="Gene3D" id="3.30.450.40">
    <property type="match status" value="1"/>
</dbReference>
<feature type="domain" description="PAS" evidence="11">
    <location>
        <begin position="66"/>
        <end position="137"/>
    </location>
</feature>
<dbReference type="PROSITE" id="PS50112">
    <property type="entry name" value="PAS"/>
    <property type="match status" value="6"/>
</dbReference>
<dbReference type="PROSITE" id="PS50109">
    <property type="entry name" value="HIS_KIN"/>
    <property type="match status" value="1"/>
</dbReference>
<keyword evidence="8" id="KW-0472">Membrane</keyword>
<dbReference type="Proteomes" id="UP001384579">
    <property type="component" value="Unassembled WGS sequence"/>
</dbReference>
<keyword evidence="8" id="KW-0812">Transmembrane</keyword>
<dbReference type="Gene3D" id="3.30.450.20">
    <property type="entry name" value="PAS domain"/>
    <property type="match status" value="6"/>
</dbReference>
<dbReference type="SUPFAM" id="SSF55781">
    <property type="entry name" value="GAF domain-like"/>
    <property type="match status" value="1"/>
</dbReference>
<evidence type="ECO:0000259" key="9">
    <source>
        <dbReference type="PROSITE" id="PS50109"/>
    </source>
</evidence>
<evidence type="ECO:0000256" key="3">
    <source>
        <dbReference type="ARBA" id="ARBA00022553"/>
    </source>
</evidence>
<dbReference type="SUPFAM" id="SSF47384">
    <property type="entry name" value="Homodimeric domain of signal transducing histidine kinase"/>
    <property type="match status" value="1"/>
</dbReference>
<feature type="domain" description="PAC" evidence="12">
    <location>
        <begin position="996"/>
        <end position="1047"/>
    </location>
</feature>
<organism evidence="13 14">
    <name type="scientific">Microcoleus anatoxicus PTRS2</name>
    <dbReference type="NCBI Taxonomy" id="2705321"/>
    <lineage>
        <taxon>Bacteria</taxon>
        <taxon>Bacillati</taxon>
        <taxon>Cyanobacteriota</taxon>
        <taxon>Cyanophyceae</taxon>
        <taxon>Oscillatoriophycideae</taxon>
        <taxon>Oscillatoriales</taxon>
        <taxon>Microcoleaceae</taxon>
        <taxon>Microcoleus</taxon>
        <taxon>Microcoleus anatoxicus</taxon>
    </lineage>
</organism>
<accession>A0ABU8YQ04</accession>
<dbReference type="InterPro" id="IPR001610">
    <property type="entry name" value="PAC"/>
</dbReference>
<dbReference type="PROSITE" id="PS50113">
    <property type="entry name" value="PAC"/>
    <property type="match status" value="2"/>
</dbReference>
<dbReference type="InterPro" id="IPR011006">
    <property type="entry name" value="CheY-like_superfamily"/>
</dbReference>
<evidence type="ECO:0000256" key="4">
    <source>
        <dbReference type="ARBA" id="ARBA00022679"/>
    </source>
</evidence>
<dbReference type="SUPFAM" id="SSF55785">
    <property type="entry name" value="PYP-like sensor domain (PAS domain)"/>
    <property type="match status" value="6"/>
</dbReference>
<keyword evidence="6" id="KW-0902">Two-component regulatory system</keyword>
<name>A0ABU8YQ04_9CYAN</name>
<feature type="domain" description="Histidine kinase" evidence="9">
    <location>
        <begin position="1072"/>
        <end position="1312"/>
    </location>
</feature>
<dbReference type="Pfam" id="PF02518">
    <property type="entry name" value="HATPase_c"/>
    <property type="match status" value="1"/>
</dbReference>
<keyword evidence="8" id="KW-1133">Transmembrane helix</keyword>
<dbReference type="InterPro" id="IPR029016">
    <property type="entry name" value="GAF-like_dom_sf"/>
</dbReference>
<dbReference type="Pfam" id="PF13185">
    <property type="entry name" value="GAF_2"/>
    <property type="match status" value="1"/>
</dbReference>
<dbReference type="CDD" id="cd17580">
    <property type="entry name" value="REC_2_DhkD-like"/>
    <property type="match status" value="1"/>
</dbReference>
<evidence type="ECO:0000256" key="8">
    <source>
        <dbReference type="SAM" id="Phobius"/>
    </source>
</evidence>
<dbReference type="SUPFAM" id="SSF52172">
    <property type="entry name" value="CheY-like"/>
    <property type="match status" value="1"/>
</dbReference>
<keyword evidence="14" id="KW-1185">Reference proteome</keyword>
<dbReference type="Pfam" id="PF00989">
    <property type="entry name" value="PAS"/>
    <property type="match status" value="1"/>
</dbReference>
<dbReference type="Pfam" id="PF13426">
    <property type="entry name" value="PAS_9"/>
    <property type="match status" value="2"/>
</dbReference>
<feature type="domain" description="PAS" evidence="11">
    <location>
        <begin position="218"/>
        <end position="288"/>
    </location>
</feature>
<protein>
    <recommendedName>
        <fullName evidence="2">histidine kinase</fullName>
        <ecNumber evidence="2">2.7.13.3</ecNumber>
    </recommendedName>
</protein>
<keyword evidence="3 7" id="KW-0597">Phosphoprotein</keyword>
<evidence type="ECO:0000256" key="6">
    <source>
        <dbReference type="ARBA" id="ARBA00023012"/>
    </source>
</evidence>
<dbReference type="Pfam" id="PF00072">
    <property type="entry name" value="Response_reg"/>
    <property type="match status" value="1"/>
</dbReference>
<dbReference type="Gene3D" id="1.10.287.130">
    <property type="match status" value="1"/>
</dbReference>
<dbReference type="InterPro" id="IPR036890">
    <property type="entry name" value="HATPase_C_sf"/>
</dbReference>
<comment type="caution">
    <text evidence="13">The sequence shown here is derived from an EMBL/GenBank/DDBJ whole genome shotgun (WGS) entry which is preliminary data.</text>
</comment>
<dbReference type="InterPro" id="IPR003594">
    <property type="entry name" value="HATPase_dom"/>
</dbReference>
<feature type="domain" description="PAS" evidence="11">
    <location>
        <begin position="798"/>
        <end position="870"/>
    </location>
</feature>
<dbReference type="InterPro" id="IPR000700">
    <property type="entry name" value="PAS-assoc_C"/>
</dbReference>
<dbReference type="SMART" id="SM00387">
    <property type="entry name" value="HATPase_c"/>
    <property type="match status" value="1"/>
</dbReference>
<evidence type="ECO:0000313" key="13">
    <source>
        <dbReference type="EMBL" id="MEK0186460.1"/>
    </source>
</evidence>
<gene>
    <name evidence="13" type="ORF">WMG39_16615</name>
</gene>
<dbReference type="InterPro" id="IPR036097">
    <property type="entry name" value="HisK_dim/P_sf"/>
</dbReference>
<dbReference type="SMART" id="SM00388">
    <property type="entry name" value="HisKA"/>
    <property type="match status" value="1"/>
</dbReference>
<proteinExistence type="predicted"/>
<dbReference type="SMART" id="SM00091">
    <property type="entry name" value="PAS"/>
    <property type="match status" value="6"/>
</dbReference>
<dbReference type="InterPro" id="IPR005467">
    <property type="entry name" value="His_kinase_dom"/>
</dbReference>
<evidence type="ECO:0000256" key="7">
    <source>
        <dbReference type="PROSITE-ProRule" id="PRU00169"/>
    </source>
</evidence>
<dbReference type="Pfam" id="PF08448">
    <property type="entry name" value="PAS_4"/>
    <property type="match status" value="2"/>
</dbReference>
<dbReference type="CDD" id="cd00130">
    <property type="entry name" value="PAS"/>
    <property type="match status" value="6"/>
</dbReference>
<evidence type="ECO:0000256" key="2">
    <source>
        <dbReference type="ARBA" id="ARBA00012438"/>
    </source>
</evidence>
<feature type="domain" description="PAC" evidence="12">
    <location>
        <begin position="291"/>
        <end position="343"/>
    </location>
</feature>
<evidence type="ECO:0000259" key="11">
    <source>
        <dbReference type="PROSITE" id="PS50112"/>
    </source>
</evidence>
<dbReference type="CDD" id="cd00082">
    <property type="entry name" value="HisKA"/>
    <property type="match status" value="1"/>
</dbReference>
<dbReference type="InterPro" id="IPR003661">
    <property type="entry name" value="HisK_dim/P_dom"/>
</dbReference>
<dbReference type="InterPro" id="IPR003018">
    <property type="entry name" value="GAF"/>
</dbReference>
<feature type="domain" description="PAS" evidence="11">
    <location>
        <begin position="344"/>
        <end position="415"/>
    </location>
</feature>
<dbReference type="SMART" id="SM00448">
    <property type="entry name" value="REC"/>
    <property type="match status" value="1"/>
</dbReference>
<dbReference type="Gene3D" id="3.40.50.2300">
    <property type="match status" value="1"/>
</dbReference>
<evidence type="ECO:0000256" key="1">
    <source>
        <dbReference type="ARBA" id="ARBA00000085"/>
    </source>
</evidence>
<dbReference type="InterPro" id="IPR013656">
    <property type="entry name" value="PAS_4"/>
</dbReference>
<dbReference type="CDD" id="cd16922">
    <property type="entry name" value="HATPase_EvgS-ArcB-TorS-like"/>
    <property type="match status" value="1"/>
</dbReference>
<evidence type="ECO:0000259" key="10">
    <source>
        <dbReference type="PROSITE" id="PS50110"/>
    </source>
</evidence>